<dbReference type="PANTHER" id="PTHR43877">
    <property type="entry name" value="AMINOALKYLPHOSPHONATE N-ACETYLTRANSFERASE-RELATED-RELATED"/>
    <property type="match status" value="1"/>
</dbReference>
<dbReference type="OrthoDB" id="9792929at2"/>
<keyword evidence="1 4" id="KW-0808">Transferase</keyword>
<dbReference type="STRING" id="1891926.Fuma_02084"/>
<dbReference type="CDD" id="cd04301">
    <property type="entry name" value="NAT_SF"/>
    <property type="match status" value="1"/>
</dbReference>
<evidence type="ECO:0000256" key="2">
    <source>
        <dbReference type="ARBA" id="ARBA00023315"/>
    </source>
</evidence>
<sequence length="150" mass="16745">MNTLAIINATEKHAAEVARLFDAYRVWYGKASDADGALNYITQRLRQNESVIFLATVDGAAAGFVQLYPLFSSISMGPVWILNDLFVAEDFRQQGIGTLLLETATEFGRESGALRLHLETGPQNFGAQKLYEAHGWKKDDEFFCYSLELS</sequence>
<dbReference type="EC" id="2.3.1.82" evidence="4"/>
<name>A0A1P8WEH3_9PLAN</name>
<dbReference type="Gene3D" id="3.40.630.30">
    <property type="match status" value="1"/>
</dbReference>
<dbReference type="Proteomes" id="UP000187735">
    <property type="component" value="Chromosome"/>
</dbReference>
<dbReference type="Pfam" id="PF00583">
    <property type="entry name" value="Acetyltransf_1"/>
    <property type="match status" value="1"/>
</dbReference>
<dbReference type="InterPro" id="IPR050832">
    <property type="entry name" value="Bact_Acetyltransf"/>
</dbReference>
<keyword evidence="2 4" id="KW-0012">Acyltransferase</keyword>
<dbReference type="RefSeq" id="WP_077024090.1">
    <property type="nucleotide sequence ID" value="NZ_CP017641.1"/>
</dbReference>
<dbReference type="AlphaFoldDB" id="A0A1P8WEH3"/>
<keyword evidence="5" id="KW-1185">Reference proteome</keyword>
<dbReference type="InterPro" id="IPR016181">
    <property type="entry name" value="Acyl_CoA_acyltransferase"/>
</dbReference>
<evidence type="ECO:0000313" key="5">
    <source>
        <dbReference type="Proteomes" id="UP000187735"/>
    </source>
</evidence>
<organism evidence="4 5">
    <name type="scientific">Fuerstiella marisgermanici</name>
    <dbReference type="NCBI Taxonomy" id="1891926"/>
    <lineage>
        <taxon>Bacteria</taxon>
        <taxon>Pseudomonadati</taxon>
        <taxon>Planctomycetota</taxon>
        <taxon>Planctomycetia</taxon>
        <taxon>Planctomycetales</taxon>
        <taxon>Planctomycetaceae</taxon>
        <taxon>Fuerstiella</taxon>
    </lineage>
</organism>
<accession>A0A1P8WEH3</accession>
<gene>
    <name evidence="4" type="ORF">Fuma_02084</name>
</gene>
<evidence type="ECO:0000256" key="1">
    <source>
        <dbReference type="ARBA" id="ARBA00022679"/>
    </source>
</evidence>
<evidence type="ECO:0000259" key="3">
    <source>
        <dbReference type="PROSITE" id="PS51186"/>
    </source>
</evidence>
<feature type="domain" description="N-acetyltransferase" evidence="3">
    <location>
        <begin position="4"/>
        <end position="150"/>
    </location>
</feature>
<dbReference type="InterPro" id="IPR000182">
    <property type="entry name" value="GNAT_dom"/>
</dbReference>
<evidence type="ECO:0000313" key="4">
    <source>
        <dbReference type="EMBL" id="APZ92473.1"/>
    </source>
</evidence>
<dbReference type="KEGG" id="fmr:Fuma_02084"/>
<dbReference type="PANTHER" id="PTHR43877:SF2">
    <property type="entry name" value="AMINOALKYLPHOSPHONATE N-ACETYLTRANSFERASE-RELATED"/>
    <property type="match status" value="1"/>
</dbReference>
<protein>
    <submittedName>
        <fullName evidence="4">Aminoglycoside N(6')-acetyltransferase type 1</fullName>
        <ecNumber evidence="4">2.3.1.82</ecNumber>
    </submittedName>
</protein>
<dbReference type="GO" id="GO:0047663">
    <property type="term" value="F:aminoglycoside 6'-N-acetyltransferase activity"/>
    <property type="evidence" value="ECO:0007669"/>
    <property type="project" value="UniProtKB-EC"/>
</dbReference>
<reference evidence="4 5" key="1">
    <citation type="journal article" date="2016" name="Front. Microbiol.">
        <title>Fuerstia marisgermanicae gen. nov., sp. nov., an Unusual Member of the Phylum Planctomycetes from the German Wadden Sea.</title>
        <authorList>
            <person name="Kohn T."/>
            <person name="Heuer A."/>
            <person name="Jogler M."/>
            <person name="Vollmers J."/>
            <person name="Boedeker C."/>
            <person name="Bunk B."/>
            <person name="Rast P."/>
            <person name="Borchert D."/>
            <person name="Glockner I."/>
            <person name="Freese H.M."/>
            <person name="Klenk H.P."/>
            <person name="Overmann J."/>
            <person name="Kaster A.K."/>
            <person name="Rohde M."/>
            <person name="Wiegand S."/>
            <person name="Jogler C."/>
        </authorList>
    </citation>
    <scope>NUCLEOTIDE SEQUENCE [LARGE SCALE GENOMIC DNA]</scope>
    <source>
        <strain evidence="4 5">NH11</strain>
    </source>
</reference>
<proteinExistence type="predicted"/>
<dbReference type="SUPFAM" id="SSF55729">
    <property type="entry name" value="Acyl-CoA N-acyltransferases (Nat)"/>
    <property type="match status" value="1"/>
</dbReference>
<dbReference type="EMBL" id="CP017641">
    <property type="protein sequence ID" value="APZ92473.1"/>
    <property type="molecule type" value="Genomic_DNA"/>
</dbReference>
<dbReference type="PROSITE" id="PS51186">
    <property type="entry name" value="GNAT"/>
    <property type="match status" value="1"/>
</dbReference>